<feature type="region of interest" description="Disordered" evidence="10">
    <location>
        <begin position="608"/>
        <end position="720"/>
    </location>
</feature>
<keyword evidence="7" id="KW-0677">Repeat</keyword>
<protein>
    <submittedName>
        <fullName evidence="13">Uncharacterized protein</fullName>
    </submittedName>
</protein>
<feature type="domain" description="Enhancer of mRNA-decapping protein 4 C-terminal" evidence="12">
    <location>
        <begin position="1272"/>
        <end position="1378"/>
    </location>
</feature>
<dbReference type="InterPro" id="IPR044938">
    <property type="entry name" value="EDC4_C_sf"/>
</dbReference>
<dbReference type="Gene3D" id="2.130.10.10">
    <property type="entry name" value="YVTN repeat-like/Quinoprotein amine dehydrogenase"/>
    <property type="match status" value="1"/>
</dbReference>
<evidence type="ECO:0000313" key="14">
    <source>
        <dbReference type="Proteomes" id="UP000077755"/>
    </source>
</evidence>
<dbReference type="InterPro" id="IPR036322">
    <property type="entry name" value="WD40_repeat_dom_sf"/>
</dbReference>
<feature type="region of interest" description="Disordered" evidence="10">
    <location>
        <begin position="885"/>
        <end position="956"/>
    </location>
</feature>
<evidence type="ECO:0000256" key="9">
    <source>
        <dbReference type="SAM" id="Coils"/>
    </source>
</evidence>
<dbReference type="InterPro" id="IPR032401">
    <property type="entry name" value="EDC4_WD40"/>
</dbReference>
<reference evidence="13" key="1">
    <citation type="journal article" date="2016" name="Nat. Genet.">
        <title>A high-quality carrot genome assembly provides new insights into carotenoid accumulation and asterid genome evolution.</title>
        <authorList>
            <person name="Iorizzo M."/>
            <person name="Ellison S."/>
            <person name="Senalik D."/>
            <person name="Zeng P."/>
            <person name="Satapoomin P."/>
            <person name="Huang J."/>
            <person name="Bowman M."/>
            <person name="Iovene M."/>
            <person name="Sanseverino W."/>
            <person name="Cavagnaro P."/>
            <person name="Yildiz M."/>
            <person name="Macko-Podgorni A."/>
            <person name="Moranska E."/>
            <person name="Grzebelus E."/>
            <person name="Grzebelus D."/>
            <person name="Ashrafi H."/>
            <person name="Zheng Z."/>
            <person name="Cheng S."/>
            <person name="Spooner D."/>
            <person name="Van Deynze A."/>
            <person name="Simon P."/>
        </authorList>
    </citation>
    <scope>NUCLEOTIDE SEQUENCE</scope>
    <source>
        <tissue evidence="13">Leaf</tissue>
    </source>
</reference>
<feature type="region of interest" description="Disordered" evidence="10">
    <location>
        <begin position="739"/>
        <end position="761"/>
    </location>
</feature>
<keyword evidence="8 9" id="KW-0175">Coiled coil</keyword>
<organism evidence="13 14">
    <name type="scientific">Daucus carota subsp. sativus</name>
    <name type="common">Carrot</name>
    <dbReference type="NCBI Taxonomy" id="79200"/>
    <lineage>
        <taxon>Eukaryota</taxon>
        <taxon>Viridiplantae</taxon>
        <taxon>Streptophyta</taxon>
        <taxon>Embryophyta</taxon>
        <taxon>Tracheophyta</taxon>
        <taxon>Spermatophyta</taxon>
        <taxon>Magnoliopsida</taxon>
        <taxon>eudicotyledons</taxon>
        <taxon>Gunneridae</taxon>
        <taxon>Pentapetalae</taxon>
        <taxon>asterids</taxon>
        <taxon>campanulids</taxon>
        <taxon>Apiales</taxon>
        <taxon>Apiaceae</taxon>
        <taxon>Apioideae</taxon>
        <taxon>Scandiceae</taxon>
        <taxon>Daucinae</taxon>
        <taxon>Daucus</taxon>
        <taxon>Daucus sect. Daucus</taxon>
    </lineage>
</organism>
<evidence type="ECO:0000259" key="11">
    <source>
        <dbReference type="Pfam" id="PF16529"/>
    </source>
</evidence>
<feature type="region of interest" description="Disordered" evidence="10">
    <location>
        <begin position="1"/>
        <end position="76"/>
    </location>
</feature>
<dbReference type="PANTHER" id="PTHR15598">
    <property type="entry name" value="ENHANCER OF MRNA-DECAPPING PROTEIN 4"/>
    <property type="match status" value="1"/>
</dbReference>
<keyword evidence="5" id="KW-0853">WD repeat</keyword>
<name>A0A165Y7V4_DAUCS</name>
<proteinExistence type="inferred from homology"/>
<feature type="compositionally biased region" description="Low complexity" evidence="10">
    <location>
        <begin position="1"/>
        <end position="11"/>
    </location>
</feature>
<dbReference type="Proteomes" id="UP000077755">
    <property type="component" value="Chromosome 4"/>
</dbReference>
<keyword evidence="4" id="KW-0597">Phosphoprotein</keyword>
<evidence type="ECO:0000256" key="6">
    <source>
        <dbReference type="ARBA" id="ARBA00022664"/>
    </source>
</evidence>
<evidence type="ECO:0000256" key="8">
    <source>
        <dbReference type="ARBA" id="ARBA00023054"/>
    </source>
</evidence>
<dbReference type="FunFam" id="1.10.220.100:FF:000001">
    <property type="entry name" value="Enhancer of mRNA-decapping protein 4"/>
    <property type="match status" value="1"/>
</dbReference>
<dbReference type="InterPro" id="IPR001680">
    <property type="entry name" value="WD40_rpt"/>
</dbReference>
<evidence type="ECO:0000256" key="3">
    <source>
        <dbReference type="ARBA" id="ARBA00022490"/>
    </source>
</evidence>
<keyword evidence="6" id="KW-0507">mRNA processing</keyword>
<reference evidence="13" key="2">
    <citation type="submission" date="2022-03" db="EMBL/GenBank/DDBJ databases">
        <title>Draft title - Genomic analysis of global carrot germplasm unveils the trajectory of domestication and the origin of high carotenoid orange carrot.</title>
        <authorList>
            <person name="Iorizzo M."/>
            <person name="Ellison S."/>
            <person name="Senalik D."/>
            <person name="Macko-Podgorni A."/>
            <person name="Grzebelus D."/>
            <person name="Bostan H."/>
            <person name="Rolling W."/>
            <person name="Curaba J."/>
            <person name="Simon P."/>
        </authorList>
    </citation>
    <scope>NUCLEOTIDE SEQUENCE</scope>
    <source>
        <tissue evidence="13">Leaf</tissue>
    </source>
</reference>
<sequence>MASPGNPNQQPNIPPPQLDMHKFFNPNLQNPNLTSPPFPLPNSSYPPPSSASYPPPAGPYPYPPPQTSPFHHPQQQQFHIPPANLHHQRSIPFPTPPLQPPPNNNPNHGARLMALLSGPQSEIQQQSYMPVMAPLQPTSSGGSDISMAQNLPGLQSGQMVSNVSNTAAAMVQSSPMRMQSSKLPKGRHLIGDHAVYDIDVRLMGEVQPQLEVTPITKYGSDPGLVVGRQIAVNKSYICYGLKLGAIRVLNINTALRSLLKGLAQRVTDMAFFAEDVHLLASASVDGRVYIWKITEGPGEEEKSQITGKIVMAIQIVGEGDSVHPRVCWHCHKQEVLVVGIGRTVLRIDTTKVGKGEVLSAEEPLKCPVDKLIDGVQFVGNHDGEVTDLSMCQWMTTRLVSASVDGTIKVWEDRKSHPIAVLRPHDGLPVNSATFLTSPHRPDHIILITGGPLNREVKIWTSTSEEGWLLPSDADSWQCTQTLELRSSAAPRVEDVFFNQVVALSQAGLLLLANAKKNAIYAVHLEYGPHPAATRMDYIAEFTVTMPILSFTGTSDLLPHGDQIVQVYCVQTQAIQQYALDLSQCLPPPLENMLDRSDSSVSRDVTSTVGLTNFEPSGSKPTETFFASPQARQAVHEISSETVAPAIRNPLTSPSTQVTTSQEAAMLGAESGPLPLPGVNGDSDIASVSSPPIPLSPRLSRKLSGFRSPSSNFEPGSQLNDFSVDQNISEYSVDRQMDTVHRNFSDSTVDDPKREGKKVPQEDNSAVLNHPIKFKHPTHLVTPSEILRATSSSETNYTEPKGEGEPNIQDAVVNNDAHNVEVEVKVVGETHISQNEELASPEELHGFASDRREKSFYSQAADLGIEMARESHALPLEAYIMEESRQVDGARETDAVDQPSSNQEEVQDSLKDISGKFGDSSVPASAPSQTTKGKKQKTKNAQGSISNSPPSSASNSTDIYHEAAVSSSLPSVDAAFSQLQNMQESINQLLNMQKELQKQISVMVAVPVNKEGKRVEASLGKNMEKSVKANSDALWARFQEENAKQEKLLRERTQQILNLVTNSLTKELPVVLEKMVKKEIAAVGPAVSRTLTTAIEKTVSTAITEAFQRGVGDKAVNQLEKSVNSRLEATVARHIQAQFQTSGKQILQEALKSSLETSVVPSFEVSCKAMFEQVDTTFQRGMAEHTSAAQHQFESTHSPLALALREIINSASSVTQTLSTELVDGQRKLLALAVAGASSNSANPLIRQQSNGAIGGLRGEIEGSLDPTRELLRLVSEQKYEDAFTIALQRSDVSIVSWLCSQVDLSNILSMKTLPLSQGVLLSLLQQLACDISKDTSRKLVWMKDVAMVINPGDVMIAQHVKPIFEQVYQILSHQMNLPTTPPNELSSMRLVMHIINSLLVTCGK</sequence>
<evidence type="ECO:0000256" key="2">
    <source>
        <dbReference type="ARBA" id="ARBA00009639"/>
    </source>
</evidence>
<dbReference type="Gene3D" id="1.10.220.100">
    <property type="entry name" value="conserved c-terminal region of ge- 1"/>
    <property type="match status" value="1"/>
</dbReference>
<dbReference type="Gramene" id="KZM98867">
    <property type="protein sequence ID" value="KZM98867"/>
    <property type="gene ID" value="DCAR_013771"/>
</dbReference>
<feature type="coiled-coil region" evidence="9">
    <location>
        <begin position="971"/>
        <end position="998"/>
    </location>
</feature>
<accession>A0A165Y7V4</accession>
<dbReference type="PANTHER" id="PTHR15598:SF5">
    <property type="entry name" value="ENHANCER OF MRNA-DECAPPING PROTEIN 4"/>
    <property type="match status" value="1"/>
</dbReference>
<dbReference type="OrthoDB" id="21128at2759"/>
<feature type="compositionally biased region" description="Polar residues" evidence="10">
    <location>
        <begin position="649"/>
        <end position="662"/>
    </location>
</feature>
<evidence type="ECO:0000256" key="10">
    <source>
        <dbReference type="SAM" id="MobiDB-lite"/>
    </source>
</evidence>
<dbReference type="InterPro" id="IPR045152">
    <property type="entry name" value="EDC4-like"/>
</dbReference>
<dbReference type="Pfam" id="PF21289">
    <property type="entry name" value="EDC4_C"/>
    <property type="match status" value="1"/>
</dbReference>
<evidence type="ECO:0000256" key="4">
    <source>
        <dbReference type="ARBA" id="ARBA00022553"/>
    </source>
</evidence>
<dbReference type="InterPro" id="IPR015943">
    <property type="entry name" value="WD40/YVTN_repeat-like_dom_sf"/>
</dbReference>
<dbReference type="GO" id="GO:0006397">
    <property type="term" value="P:mRNA processing"/>
    <property type="evidence" value="ECO:0007669"/>
    <property type="project" value="UniProtKB-KW"/>
</dbReference>
<feature type="compositionally biased region" description="Polar residues" evidence="10">
    <location>
        <begin position="706"/>
        <end position="720"/>
    </location>
</feature>
<evidence type="ECO:0000313" key="13">
    <source>
        <dbReference type="EMBL" id="WOG97883.1"/>
    </source>
</evidence>
<dbReference type="KEGG" id="dcr:108218447"/>
<feature type="compositionally biased region" description="Polar residues" evidence="10">
    <location>
        <begin position="609"/>
        <end position="630"/>
    </location>
</feature>
<keyword evidence="3" id="KW-0963">Cytoplasm</keyword>
<dbReference type="InterPro" id="IPR049404">
    <property type="entry name" value="EDC4_C"/>
</dbReference>
<gene>
    <name evidence="13" type="ORF">DCAR_0417224</name>
</gene>
<dbReference type="FunFam" id="2.130.10.10:FF:000232">
    <property type="entry name" value="enhancer of mRNA-decapping protein 4"/>
    <property type="match status" value="1"/>
</dbReference>
<dbReference type="GO" id="GO:0031087">
    <property type="term" value="P:deadenylation-independent decapping of nuclear-transcribed mRNA"/>
    <property type="evidence" value="ECO:0007669"/>
    <property type="project" value="InterPro"/>
</dbReference>
<evidence type="ECO:0000259" key="12">
    <source>
        <dbReference type="Pfam" id="PF21289"/>
    </source>
</evidence>
<dbReference type="PROSITE" id="PS50082">
    <property type="entry name" value="WD_REPEATS_2"/>
    <property type="match status" value="2"/>
</dbReference>
<evidence type="ECO:0000256" key="7">
    <source>
        <dbReference type="ARBA" id="ARBA00022737"/>
    </source>
</evidence>
<keyword evidence="14" id="KW-1185">Reference proteome</keyword>
<dbReference type="EMBL" id="CP093346">
    <property type="protein sequence ID" value="WOG97883.1"/>
    <property type="molecule type" value="Genomic_DNA"/>
</dbReference>
<feature type="compositionally biased region" description="Low complexity" evidence="10">
    <location>
        <begin position="943"/>
        <end position="955"/>
    </location>
</feature>
<evidence type="ECO:0000256" key="1">
    <source>
        <dbReference type="ARBA" id="ARBA00004201"/>
    </source>
</evidence>
<feature type="compositionally biased region" description="Basic and acidic residues" evidence="10">
    <location>
        <begin position="739"/>
        <end position="760"/>
    </location>
</feature>
<evidence type="ECO:0000256" key="5">
    <source>
        <dbReference type="ARBA" id="ARBA00022574"/>
    </source>
</evidence>
<comment type="subcellular location">
    <subcellularLocation>
        <location evidence="1">Cytoplasm</location>
        <location evidence="1">P-body</location>
    </subcellularLocation>
</comment>
<dbReference type="SMART" id="SM00320">
    <property type="entry name" value="WD40"/>
    <property type="match status" value="3"/>
</dbReference>
<feature type="domain" description="Enhancer of mRNA-decapping protein 4 WD40 repeat region" evidence="11">
    <location>
        <begin position="212"/>
        <end position="524"/>
    </location>
</feature>
<feature type="compositionally biased region" description="Pro residues" evidence="10">
    <location>
        <begin position="34"/>
        <end position="67"/>
    </location>
</feature>
<dbReference type="GO" id="GO:0000932">
    <property type="term" value="C:P-body"/>
    <property type="evidence" value="ECO:0007669"/>
    <property type="project" value="UniProtKB-SubCell"/>
</dbReference>
<dbReference type="Pfam" id="PF16529">
    <property type="entry name" value="Ge1_WD40"/>
    <property type="match status" value="1"/>
</dbReference>
<comment type="similarity">
    <text evidence="2">Belongs to the WD repeat EDC4 family.</text>
</comment>
<dbReference type="SUPFAM" id="SSF50978">
    <property type="entry name" value="WD40 repeat-like"/>
    <property type="match status" value="1"/>
</dbReference>
<dbReference type="OMA" id="MPMPSEF"/>